<dbReference type="EMBL" id="CAADFC020000004">
    <property type="protein sequence ID" value="VIO65747.1"/>
    <property type="molecule type" value="Genomic_DNA"/>
</dbReference>
<dbReference type="SUPFAM" id="SSF56300">
    <property type="entry name" value="Metallo-dependent phosphatases"/>
    <property type="match status" value="1"/>
</dbReference>
<dbReference type="CDD" id="cd00144">
    <property type="entry name" value="MPP_PPP_family"/>
    <property type="match status" value="1"/>
</dbReference>
<keyword evidence="4" id="KW-1185">Reference proteome</keyword>
<dbReference type="InterPro" id="IPR029052">
    <property type="entry name" value="Metallo-depent_PP-like"/>
</dbReference>
<dbReference type="AlphaFoldDB" id="A0A508SX85"/>
<protein>
    <submittedName>
        <fullName evidence="3">Serine/threonine-protein phosphatase 1</fullName>
        <ecNumber evidence="3">3.1.3.16</ecNumber>
    </submittedName>
</protein>
<dbReference type="GO" id="GO:0005737">
    <property type="term" value="C:cytoplasm"/>
    <property type="evidence" value="ECO:0007669"/>
    <property type="project" value="TreeGrafter"/>
</dbReference>
<dbReference type="GO" id="GO:0004722">
    <property type="term" value="F:protein serine/threonine phosphatase activity"/>
    <property type="evidence" value="ECO:0007669"/>
    <property type="project" value="UniProtKB-EC"/>
</dbReference>
<gene>
    <name evidence="3" type="primary">pphA_1</name>
    <name evidence="3" type="ORF">CI1B_08540</name>
</gene>
<evidence type="ECO:0000259" key="2">
    <source>
        <dbReference type="Pfam" id="PF00149"/>
    </source>
</evidence>
<keyword evidence="3" id="KW-0378">Hydrolase</keyword>
<proteinExistence type="predicted"/>
<sequence>MFRSFRESPRRKLLSPRRSHPSRHKPRLPDGVRIYAMSDIHGCAHLLKQMLRVIDADVARSRPRHAIEVYMGDYVDRGPDSRATLDILINRSRRGNTVFLKGNHEVFLGNVLRNPSLLTEWLHVGGLYTLMSYGLAPSSAPGEEERQALVRDLARAMPRQHLEFLARLRLTFSCGDFFFVHAGVRPGVPLAEQQEADLLWIREEFLRSKQNFGKYIVHGHTPVQMPELLDNRANIDTGAFATGNLTLLTIQGSSMLAV</sequence>
<feature type="domain" description="Calcineurin-like phosphoesterase" evidence="2">
    <location>
        <begin position="33"/>
        <end position="224"/>
    </location>
</feature>
<dbReference type="GO" id="GO:0110154">
    <property type="term" value="P:RNA decapping"/>
    <property type="evidence" value="ECO:0007669"/>
    <property type="project" value="TreeGrafter"/>
</dbReference>
<name>A0A508SX85_9BRAD</name>
<dbReference type="OrthoDB" id="9807890at2"/>
<evidence type="ECO:0000313" key="4">
    <source>
        <dbReference type="Proteomes" id="UP000328092"/>
    </source>
</evidence>
<dbReference type="Gene3D" id="3.60.21.10">
    <property type="match status" value="1"/>
</dbReference>
<evidence type="ECO:0000313" key="3">
    <source>
        <dbReference type="EMBL" id="VIO65747.1"/>
    </source>
</evidence>
<dbReference type="Proteomes" id="UP000328092">
    <property type="component" value="Unassembled WGS sequence"/>
</dbReference>
<dbReference type="EC" id="3.1.3.16" evidence="3"/>
<dbReference type="PANTHER" id="PTHR42850">
    <property type="entry name" value="METALLOPHOSPHOESTERASE"/>
    <property type="match status" value="1"/>
</dbReference>
<dbReference type="PANTHER" id="PTHR42850:SF4">
    <property type="entry name" value="ZINC-DEPENDENT ENDOPOLYPHOSPHATASE"/>
    <property type="match status" value="1"/>
</dbReference>
<accession>A0A508SX85</accession>
<comment type="caution">
    <text evidence="3">The sequence shown here is derived from an EMBL/GenBank/DDBJ whole genome shotgun (WGS) entry which is preliminary data.</text>
</comment>
<evidence type="ECO:0000256" key="1">
    <source>
        <dbReference type="SAM" id="MobiDB-lite"/>
    </source>
</evidence>
<feature type="compositionally biased region" description="Basic residues" evidence="1">
    <location>
        <begin position="11"/>
        <end position="26"/>
    </location>
</feature>
<feature type="compositionally biased region" description="Basic and acidic residues" evidence="1">
    <location>
        <begin position="1"/>
        <end position="10"/>
    </location>
</feature>
<dbReference type="InterPro" id="IPR004843">
    <property type="entry name" value="Calcineurin-like_PHP"/>
</dbReference>
<organism evidence="3 4">
    <name type="scientific">Bradyrhizobium ivorense</name>
    <dbReference type="NCBI Taxonomy" id="2511166"/>
    <lineage>
        <taxon>Bacteria</taxon>
        <taxon>Pseudomonadati</taxon>
        <taxon>Pseudomonadota</taxon>
        <taxon>Alphaproteobacteria</taxon>
        <taxon>Hyphomicrobiales</taxon>
        <taxon>Nitrobacteraceae</taxon>
        <taxon>Bradyrhizobium</taxon>
    </lineage>
</organism>
<dbReference type="InterPro" id="IPR050126">
    <property type="entry name" value="Ap4A_hydrolase"/>
</dbReference>
<dbReference type="Pfam" id="PF00149">
    <property type="entry name" value="Metallophos"/>
    <property type="match status" value="1"/>
</dbReference>
<feature type="region of interest" description="Disordered" evidence="1">
    <location>
        <begin position="1"/>
        <end position="28"/>
    </location>
</feature>
<reference evidence="3" key="1">
    <citation type="submission" date="2019-02" db="EMBL/GenBank/DDBJ databases">
        <authorList>
            <person name="Pothier F.J."/>
        </authorList>
    </citation>
    <scope>NUCLEOTIDE SEQUENCE</scope>
    <source>
        <strain evidence="3">CI-1B</strain>
    </source>
</reference>
<dbReference type="GO" id="GO:0008803">
    <property type="term" value="F:bis(5'-nucleosyl)-tetraphosphatase (symmetrical) activity"/>
    <property type="evidence" value="ECO:0007669"/>
    <property type="project" value="TreeGrafter"/>
</dbReference>